<sequence length="70" mass="8000">MHCELNPTQAFWLGHLYVASMRNMPLSDYADSQALTLTDLLTWERRLSVQGLPVPPRCRPARFLSVEVVT</sequence>
<evidence type="ECO:0000313" key="2">
    <source>
        <dbReference type="Proteomes" id="UP000199677"/>
    </source>
</evidence>
<organism evidence="1 2">
    <name type="scientific">Vreelandella arcis</name>
    <dbReference type="NCBI Taxonomy" id="416873"/>
    <lineage>
        <taxon>Bacteria</taxon>
        <taxon>Pseudomonadati</taxon>
        <taxon>Pseudomonadota</taxon>
        <taxon>Gammaproteobacteria</taxon>
        <taxon>Oceanospirillales</taxon>
        <taxon>Halomonadaceae</taxon>
        <taxon>Vreelandella</taxon>
    </lineage>
</organism>
<dbReference type="AlphaFoldDB" id="A0A1H0JWD2"/>
<dbReference type="STRING" id="416873.SAMN04487951_1357"/>
<name>A0A1H0JWD2_9GAMM</name>
<reference evidence="2" key="1">
    <citation type="submission" date="2016-10" db="EMBL/GenBank/DDBJ databases">
        <authorList>
            <person name="Varghese N."/>
            <person name="Submissions S."/>
        </authorList>
    </citation>
    <scope>NUCLEOTIDE SEQUENCE [LARGE SCALE GENOMIC DNA]</scope>
    <source>
        <strain evidence="2">CGMCC 1.6494</strain>
    </source>
</reference>
<protein>
    <submittedName>
        <fullName evidence="1">Uncharacterized protein</fullName>
    </submittedName>
</protein>
<dbReference type="EMBL" id="FNII01000035">
    <property type="protein sequence ID" value="SDO47920.1"/>
    <property type="molecule type" value="Genomic_DNA"/>
</dbReference>
<evidence type="ECO:0000313" key="1">
    <source>
        <dbReference type="EMBL" id="SDO47920.1"/>
    </source>
</evidence>
<dbReference type="Proteomes" id="UP000199677">
    <property type="component" value="Unassembled WGS sequence"/>
</dbReference>
<proteinExistence type="predicted"/>
<keyword evidence="2" id="KW-1185">Reference proteome</keyword>
<accession>A0A1H0JWD2</accession>
<dbReference type="RefSeq" id="WP_035584291.1">
    <property type="nucleotide sequence ID" value="NZ_FNII01000035.1"/>
</dbReference>
<dbReference type="OrthoDB" id="6171052at2"/>
<gene>
    <name evidence="1" type="ORF">SAMN04487951_1357</name>
</gene>